<feature type="domain" description="Transglycosylase SLT" evidence="2">
    <location>
        <begin position="2"/>
        <end position="104"/>
    </location>
</feature>
<sequence length="121" mass="13413">MEKYGTEYDVPTNLITAVIHNESGFNPLAVSSKGAKGLMQLMDVNSQGIDPFIPEQNIKTGTKLLADLIKKYGDFSLALAAYNAGEGNVKKYGGIPPFKETQHYVTRVLNHYHRLEKKVKS</sequence>
<dbReference type="EMBL" id="VSIJ01000002">
    <property type="protein sequence ID" value="TXX67522.1"/>
    <property type="molecule type" value="Genomic_DNA"/>
</dbReference>
<comment type="caution">
    <text evidence="3">The sequence shown here is derived from an EMBL/GenBank/DDBJ whole genome shotgun (WGS) entry which is preliminary data.</text>
</comment>
<dbReference type="SUPFAM" id="SSF53955">
    <property type="entry name" value="Lysozyme-like"/>
    <property type="match status" value="1"/>
</dbReference>
<proteinExistence type="inferred from homology"/>
<organism evidence="3 4">
    <name type="scientific">Vibrio cholerae</name>
    <dbReference type="NCBI Taxonomy" id="666"/>
    <lineage>
        <taxon>Bacteria</taxon>
        <taxon>Pseudomonadati</taxon>
        <taxon>Pseudomonadota</taxon>
        <taxon>Gammaproteobacteria</taxon>
        <taxon>Vibrionales</taxon>
        <taxon>Vibrionaceae</taxon>
        <taxon>Vibrio</taxon>
    </lineage>
</organism>
<evidence type="ECO:0000313" key="4">
    <source>
        <dbReference type="Proteomes" id="UP000323819"/>
    </source>
</evidence>
<dbReference type="Pfam" id="PF01464">
    <property type="entry name" value="SLT"/>
    <property type="match status" value="1"/>
</dbReference>
<accession>A0ABD7SSL2</accession>
<protein>
    <submittedName>
        <fullName evidence="3">Lytic transglycosylase domain-containing protein</fullName>
    </submittedName>
</protein>
<dbReference type="InterPro" id="IPR008258">
    <property type="entry name" value="Transglycosylase_SLT_dom_1"/>
</dbReference>
<dbReference type="Proteomes" id="UP000323819">
    <property type="component" value="Unassembled WGS sequence"/>
</dbReference>
<comment type="similarity">
    <text evidence="1">Belongs to the transglycosylase Slt family.</text>
</comment>
<dbReference type="Gene3D" id="1.10.530.10">
    <property type="match status" value="1"/>
</dbReference>
<dbReference type="CDD" id="cd00254">
    <property type="entry name" value="LT-like"/>
    <property type="match status" value="1"/>
</dbReference>
<dbReference type="AlphaFoldDB" id="A0ABD7SSL2"/>
<reference evidence="3 4" key="1">
    <citation type="submission" date="2019-06" db="EMBL/GenBank/DDBJ databases">
        <title>Vibrio cholerae phylogeny based on whole-genome sequencing reveals genetic diversity and population strucutre.</title>
        <authorList>
            <person name="Zhiqiu Y."/>
            <person name="Bin L."/>
            <person name="Lingyan J."/>
        </authorList>
    </citation>
    <scope>NUCLEOTIDE SEQUENCE [LARGE SCALE GENOMIC DNA]</scope>
    <source>
        <strain evidence="3 4">N2814</strain>
    </source>
</reference>
<dbReference type="InterPro" id="IPR023346">
    <property type="entry name" value="Lysozyme-like_dom_sf"/>
</dbReference>
<dbReference type="PANTHER" id="PTHR37423:SF2">
    <property type="entry name" value="MEMBRANE-BOUND LYTIC MUREIN TRANSGLYCOSYLASE C"/>
    <property type="match status" value="1"/>
</dbReference>
<name>A0ABD7SSL2_VIBCL</name>
<evidence type="ECO:0000313" key="3">
    <source>
        <dbReference type="EMBL" id="TXX67522.1"/>
    </source>
</evidence>
<evidence type="ECO:0000259" key="2">
    <source>
        <dbReference type="Pfam" id="PF01464"/>
    </source>
</evidence>
<evidence type="ECO:0000256" key="1">
    <source>
        <dbReference type="ARBA" id="ARBA00007734"/>
    </source>
</evidence>
<gene>
    <name evidence="3" type="ORF">FXF03_00615</name>
</gene>
<dbReference type="PANTHER" id="PTHR37423">
    <property type="entry name" value="SOLUBLE LYTIC MUREIN TRANSGLYCOSYLASE-RELATED"/>
    <property type="match status" value="1"/>
</dbReference>